<dbReference type="InterPro" id="IPR013725">
    <property type="entry name" value="DNA_replication_fac_RFC1_C"/>
</dbReference>
<dbReference type="Proteomes" id="UP001152747">
    <property type="component" value="Unassembled WGS sequence"/>
</dbReference>
<protein>
    <recommendedName>
        <fullName evidence="6">AAA+ ATPase domain-containing protein</fullName>
    </recommendedName>
</protein>
<evidence type="ECO:0000313" key="8">
    <source>
        <dbReference type="Proteomes" id="UP001152747"/>
    </source>
</evidence>
<dbReference type="InterPro" id="IPR003593">
    <property type="entry name" value="AAA+_ATPase"/>
</dbReference>
<feature type="region of interest" description="Disordered" evidence="5">
    <location>
        <begin position="1"/>
        <end position="244"/>
    </location>
</feature>
<dbReference type="GO" id="GO:0005663">
    <property type="term" value="C:DNA replication factor C complex"/>
    <property type="evidence" value="ECO:0007669"/>
    <property type="project" value="InterPro"/>
</dbReference>
<keyword evidence="4" id="KW-0067">ATP-binding</keyword>
<feature type="compositionally biased region" description="Acidic residues" evidence="5">
    <location>
        <begin position="769"/>
        <end position="782"/>
    </location>
</feature>
<feature type="region of interest" description="Disordered" evidence="5">
    <location>
        <begin position="769"/>
        <end position="824"/>
    </location>
</feature>
<dbReference type="Pfam" id="PF25361">
    <property type="entry name" value="AAA_lid_RFC1"/>
    <property type="match status" value="1"/>
</dbReference>
<evidence type="ECO:0000256" key="5">
    <source>
        <dbReference type="SAM" id="MobiDB-lite"/>
    </source>
</evidence>
<dbReference type="EMBL" id="CANHGI010000005">
    <property type="protein sequence ID" value="CAI5451141.1"/>
    <property type="molecule type" value="Genomic_DNA"/>
</dbReference>
<feature type="compositionally biased region" description="Polar residues" evidence="5">
    <location>
        <begin position="157"/>
        <end position="167"/>
    </location>
</feature>
<feature type="compositionally biased region" description="Basic and acidic residues" evidence="5">
    <location>
        <begin position="201"/>
        <end position="211"/>
    </location>
</feature>
<feature type="compositionally biased region" description="Gly residues" evidence="5">
    <location>
        <begin position="807"/>
        <end position="818"/>
    </location>
</feature>
<dbReference type="InterPro" id="IPR003959">
    <property type="entry name" value="ATPase_AAA_core"/>
</dbReference>
<dbReference type="FunFam" id="3.40.50.300:FF:000395">
    <property type="entry name" value="Replication factor C subunit 1"/>
    <property type="match status" value="1"/>
</dbReference>
<dbReference type="GO" id="GO:0006260">
    <property type="term" value="P:DNA replication"/>
    <property type="evidence" value="ECO:0007669"/>
    <property type="project" value="UniProtKB-KW"/>
</dbReference>
<sequence length="824" mass="91960">MKLKKREHRRNSLKDLDELSDGENPIPRNLRHKMSNKRKIVVSSDSEDDEMPVKSTKQKKLKITENSAKKRKDSDIEISSDEDELVRGTASSSEKKTNKRKSKNELPAGQKTLNFFAKTSKEDEKPKAKTVSHVNPADFFKPIKTTKKEAPKPTKTISPSQKENSTVIKKKTPSPVKKPDIDDEFVDSDDSFESFVPTKIKTPEKKKEIKKNSPSPSPPPPPKKVQAAPKKVPKTVSKDSGFSEEPVKVKKVEVNDPNLPWVDKYKPQSFNQLVGQHGDKSPINKLLDWLKDWAKHNLGEGAKIKKPKPAPWMNGQDGTPFKAALLSGSPGIGKTTCAYMACNMLNFKFVEMNASDVRNKKHLEAKIGELSGSHQIEQFFGVKKSVAQDNLKVHHVLIMDEVDGMSGNEDRAGISELIQIIKESKIPIICICNDRQHTKIRSLANHCFDIKFPKPRVEQIRSRMMTICCTEKMKITKEELDEVIELSNHDVRQTIYNLQMRSNSKDAKVNQKDISVGPFEAARKLLDSRSTLQEKQEMFFVDYGIMPLFVQDNYLSMKNDKHTPLEAIRGLRKASRLISLGDNVDRIIRSGGSWKLLNEQSMLSAALPAIATGGHMKARIEFPSWLGKNSTAGKRKRLLQQLVSHTHLKVSASMYSFATEYAPMLRTKITKPLLEKESDGIAEVVDTMIEYDLIRDDSEALSEIVVWPGKIDPASKILTKVKSALTRTLNKSSRMLPYSLDDVAKGKKRTGVNSIGVEMDEEGNLVEKFEDDDGASDDEEGGNGESSEVVVKITKAGKAAPTKSTRGGRGGTRGGATRGRGAKK</sequence>
<evidence type="ECO:0000256" key="3">
    <source>
        <dbReference type="ARBA" id="ARBA00022741"/>
    </source>
</evidence>
<evidence type="ECO:0000259" key="6">
    <source>
        <dbReference type="SMART" id="SM00382"/>
    </source>
</evidence>
<dbReference type="Gene3D" id="1.10.8.60">
    <property type="match status" value="1"/>
</dbReference>
<reference evidence="7" key="1">
    <citation type="submission" date="2022-11" db="EMBL/GenBank/DDBJ databases">
        <authorList>
            <person name="Kikuchi T."/>
        </authorList>
    </citation>
    <scope>NUCLEOTIDE SEQUENCE</scope>
    <source>
        <strain evidence="7">PS1010</strain>
    </source>
</reference>
<dbReference type="AlphaFoldDB" id="A0A9P1IUV2"/>
<dbReference type="Pfam" id="PF08519">
    <property type="entry name" value="RFC1"/>
    <property type="match status" value="1"/>
</dbReference>
<organism evidence="7 8">
    <name type="scientific">Caenorhabditis angaria</name>
    <dbReference type="NCBI Taxonomy" id="860376"/>
    <lineage>
        <taxon>Eukaryota</taxon>
        <taxon>Metazoa</taxon>
        <taxon>Ecdysozoa</taxon>
        <taxon>Nematoda</taxon>
        <taxon>Chromadorea</taxon>
        <taxon>Rhabditida</taxon>
        <taxon>Rhabditina</taxon>
        <taxon>Rhabditomorpha</taxon>
        <taxon>Rhabditoidea</taxon>
        <taxon>Rhabditidae</taxon>
        <taxon>Peloderinae</taxon>
        <taxon>Caenorhabditis</taxon>
    </lineage>
</organism>
<feature type="domain" description="AAA+ ATPase" evidence="6">
    <location>
        <begin position="320"/>
        <end position="458"/>
    </location>
</feature>
<dbReference type="GO" id="GO:0005524">
    <property type="term" value="F:ATP binding"/>
    <property type="evidence" value="ECO:0007669"/>
    <property type="project" value="UniProtKB-UniRule"/>
</dbReference>
<evidence type="ECO:0000256" key="2">
    <source>
        <dbReference type="ARBA" id="ARBA00022705"/>
    </source>
</evidence>
<dbReference type="FunFam" id="1.10.8.60:FF:000021">
    <property type="entry name" value="Replication factor C subunit 1"/>
    <property type="match status" value="1"/>
</dbReference>
<dbReference type="Gene3D" id="3.40.50.300">
    <property type="entry name" value="P-loop containing nucleotide triphosphate hydrolases"/>
    <property type="match status" value="1"/>
</dbReference>
<dbReference type="SUPFAM" id="SSF52540">
    <property type="entry name" value="P-loop containing nucleoside triphosphate hydrolases"/>
    <property type="match status" value="1"/>
</dbReference>
<dbReference type="Pfam" id="PF00004">
    <property type="entry name" value="AAA"/>
    <property type="match status" value="1"/>
</dbReference>
<dbReference type="CDD" id="cd18140">
    <property type="entry name" value="HLD_clamp_RFC"/>
    <property type="match status" value="1"/>
</dbReference>
<feature type="compositionally biased region" description="Basic residues" evidence="5">
    <location>
        <begin position="29"/>
        <end position="40"/>
    </location>
</feature>
<dbReference type="InterPro" id="IPR047854">
    <property type="entry name" value="RFC_lid"/>
</dbReference>
<keyword evidence="8" id="KW-1185">Reference proteome</keyword>
<dbReference type="CDD" id="cd00009">
    <property type="entry name" value="AAA"/>
    <property type="match status" value="1"/>
</dbReference>
<dbReference type="InterPro" id="IPR027417">
    <property type="entry name" value="P-loop_NTPase"/>
</dbReference>
<dbReference type="SUPFAM" id="SSF48019">
    <property type="entry name" value="post-AAA+ oligomerization domain-like"/>
    <property type="match status" value="1"/>
</dbReference>
<proteinExistence type="inferred from homology"/>
<evidence type="ECO:0000313" key="7">
    <source>
        <dbReference type="EMBL" id="CAI5451141.1"/>
    </source>
</evidence>
<dbReference type="GO" id="GO:0016887">
    <property type="term" value="F:ATP hydrolysis activity"/>
    <property type="evidence" value="ECO:0007669"/>
    <property type="project" value="InterPro"/>
</dbReference>
<dbReference type="InterPro" id="IPR008921">
    <property type="entry name" value="DNA_pol3_clamp-load_cplx_C"/>
</dbReference>
<dbReference type="GO" id="GO:0003677">
    <property type="term" value="F:DNA binding"/>
    <property type="evidence" value="ECO:0007669"/>
    <property type="project" value="InterPro"/>
</dbReference>
<keyword evidence="3" id="KW-0547">Nucleotide-binding</keyword>
<dbReference type="GO" id="GO:0006281">
    <property type="term" value="P:DNA repair"/>
    <property type="evidence" value="ECO:0007669"/>
    <property type="project" value="InterPro"/>
</dbReference>
<accession>A0A9P1IUV2</accession>
<keyword evidence="2" id="KW-0235">DNA replication</keyword>
<evidence type="ECO:0000256" key="1">
    <source>
        <dbReference type="ARBA" id="ARBA00006116"/>
    </source>
</evidence>
<gene>
    <name evidence="7" type="ORF">CAMP_LOCUS13778</name>
</gene>
<dbReference type="OrthoDB" id="446168at2759"/>
<dbReference type="PANTHER" id="PTHR23389">
    <property type="entry name" value="CHROMOSOME TRANSMISSION FIDELITY FACTOR 18"/>
    <property type="match status" value="1"/>
</dbReference>
<name>A0A9P1IUV2_9PELO</name>
<dbReference type="Gene3D" id="1.20.272.10">
    <property type="match status" value="1"/>
</dbReference>
<feature type="compositionally biased region" description="Acidic residues" evidence="5">
    <location>
        <begin position="181"/>
        <end position="192"/>
    </location>
</feature>
<comment type="caution">
    <text evidence="7">The sequence shown here is derived from an EMBL/GenBank/DDBJ whole genome shotgun (WGS) entry which is preliminary data.</text>
</comment>
<dbReference type="PANTHER" id="PTHR23389:SF6">
    <property type="entry name" value="REPLICATION FACTOR C SUBUNIT 1"/>
    <property type="match status" value="1"/>
</dbReference>
<comment type="similarity">
    <text evidence="1">Belongs to the activator 1 large subunit family.</text>
</comment>
<dbReference type="GO" id="GO:0003689">
    <property type="term" value="F:DNA clamp loader activity"/>
    <property type="evidence" value="ECO:0007669"/>
    <property type="project" value="UniProtKB-UniRule"/>
</dbReference>
<dbReference type="SMART" id="SM00382">
    <property type="entry name" value="AAA"/>
    <property type="match status" value="1"/>
</dbReference>
<dbReference type="GO" id="GO:0005634">
    <property type="term" value="C:nucleus"/>
    <property type="evidence" value="ECO:0007669"/>
    <property type="project" value="UniProtKB-SubCell"/>
</dbReference>
<evidence type="ECO:0000256" key="4">
    <source>
        <dbReference type="ARBA" id="ARBA00022840"/>
    </source>
</evidence>